<dbReference type="GO" id="GO:0005179">
    <property type="term" value="F:hormone activity"/>
    <property type="evidence" value="ECO:0007669"/>
    <property type="project" value="UniProtKB-KW"/>
</dbReference>
<evidence type="ECO:0000256" key="4">
    <source>
        <dbReference type="SAM" id="MobiDB-lite"/>
    </source>
</evidence>
<keyword evidence="5" id="KW-0472">Membrane</keyword>
<evidence type="ECO:0000259" key="6">
    <source>
        <dbReference type="SMART" id="SM00039"/>
    </source>
</evidence>
<keyword evidence="2" id="KW-0964">Secreted</keyword>
<feature type="transmembrane region" description="Helical" evidence="5">
    <location>
        <begin position="48"/>
        <end position="69"/>
    </location>
</feature>
<evidence type="ECO:0000256" key="2">
    <source>
        <dbReference type="ARBA" id="ARBA00022525"/>
    </source>
</evidence>
<dbReference type="GO" id="GO:0005576">
    <property type="term" value="C:extracellular region"/>
    <property type="evidence" value="ECO:0007669"/>
    <property type="project" value="UniProtKB-SubCell"/>
</dbReference>
<accession>A0A1B6MU21</accession>
<organism evidence="8">
    <name type="scientific">Graphocephala atropunctata</name>
    <dbReference type="NCBI Taxonomy" id="36148"/>
    <lineage>
        <taxon>Eukaryota</taxon>
        <taxon>Metazoa</taxon>
        <taxon>Ecdysozoa</taxon>
        <taxon>Arthropoda</taxon>
        <taxon>Hexapoda</taxon>
        <taxon>Insecta</taxon>
        <taxon>Pterygota</taxon>
        <taxon>Neoptera</taxon>
        <taxon>Paraneoptera</taxon>
        <taxon>Hemiptera</taxon>
        <taxon>Auchenorrhyncha</taxon>
        <taxon>Membracoidea</taxon>
        <taxon>Cicadellidae</taxon>
        <taxon>Cicadellinae</taxon>
        <taxon>Cicadellini</taxon>
        <taxon>Graphocephala</taxon>
    </lineage>
</organism>
<reference evidence="8" key="1">
    <citation type="submission" date="2015-11" db="EMBL/GenBank/DDBJ databases">
        <title>De novo transcriptome assembly of four potential Pierce s Disease insect vectors from Arizona vineyards.</title>
        <authorList>
            <person name="Tassone E.E."/>
        </authorList>
    </citation>
    <scope>NUCLEOTIDE SEQUENCE</scope>
</reference>
<keyword evidence="3" id="KW-0372">Hormone</keyword>
<dbReference type="EMBL" id="GEBQ01010881">
    <property type="protein sequence ID" value="JAT29096.1"/>
    <property type="molecule type" value="Transcribed_RNA"/>
</dbReference>
<protein>
    <recommendedName>
        <fullName evidence="6">Corticotropin-releasing factor domain-containing protein</fullName>
    </recommendedName>
</protein>
<evidence type="ECO:0000256" key="5">
    <source>
        <dbReference type="SAM" id="Phobius"/>
    </source>
</evidence>
<evidence type="ECO:0000313" key="8">
    <source>
        <dbReference type="EMBL" id="JAT39446.1"/>
    </source>
</evidence>
<gene>
    <name evidence="7" type="ORF">g.5294</name>
    <name evidence="8" type="ORF">g.5297</name>
</gene>
<dbReference type="InterPro" id="IPR018446">
    <property type="entry name" value="Corticotropin-releasing_fac_CS"/>
</dbReference>
<feature type="domain" description="Corticotropin-releasing factor" evidence="6">
    <location>
        <begin position="141"/>
        <end position="184"/>
    </location>
</feature>
<dbReference type="Pfam" id="PF00473">
    <property type="entry name" value="CRF"/>
    <property type="match status" value="1"/>
</dbReference>
<name>A0A1B6MU21_9HEMI</name>
<proteinExistence type="predicted"/>
<dbReference type="PROSITE" id="PS00511">
    <property type="entry name" value="CRF"/>
    <property type="match status" value="1"/>
</dbReference>
<evidence type="ECO:0000313" key="7">
    <source>
        <dbReference type="EMBL" id="JAT29096.1"/>
    </source>
</evidence>
<keyword evidence="5" id="KW-1133">Transmembrane helix</keyword>
<dbReference type="InterPro" id="IPR000187">
    <property type="entry name" value="CRF"/>
</dbReference>
<sequence>MRTTVTVKTRVHSKLAPSVGPRQSSSDPTEGANLLCTRVFTVTVVRMAALHPYIVVVACALTTGVAAYYDQNTPLLQQVPGVPAPDPETASYLIPRLAHKYRPSTGDWFDVTDPRLYLLTENENDEAQGSARRLKRTGLGGGPSLSIVNPLDVLRQRLLLEIARRRMRQSEEKIQANRDFLKSIGKRSVTQQQEDESLEVAANKLVSDEASSVQPVSPPRWSSTS</sequence>
<dbReference type="AlphaFoldDB" id="A0A1B6MU21"/>
<evidence type="ECO:0000256" key="3">
    <source>
        <dbReference type="ARBA" id="ARBA00022702"/>
    </source>
</evidence>
<comment type="subcellular location">
    <subcellularLocation>
        <location evidence="1">Secreted</location>
    </subcellularLocation>
</comment>
<feature type="region of interest" description="Disordered" evidence="4">
    <location>
        <begin position="11"/>
        <end position="30"/>
    </location>
</feature>
<keyword evidence="5" id="KW-0812">Transmembrane</keyword>
<evidence type="ECO:0000256" key="1">
    <source>
        <dbReference type="ARBA" id="ARBA00004613"/>
    </source>
</evidence>
<dbReference type="SMART" id="SM00039">
    <property type="entry name" value="CRF"/>
    <property type="match status" value="1"/>
</dbReference>
<dbReference type="EMBL" id="GEBQ01000531">
    <property type="protein sequence ID" value="JAT39446.1"/>
    <property type="molecule type" value="Transcribed_RNA"/>
</dbReference>